<dbReference type="Proteomes" id="UP001252875">
    <property type="component" value="Unassembled WGS sequence"/>
</dbReference>
<feature type="domain" description="PucR C-terminal helix-turn-helix" evidence="3">
    <location>
        <begin position="480"/>
        <end position="537"/>
    </location>
</feature>
<dbReference type="InterPro" id="IPR025736">
    <property type="entry name" value="PucR_C-HTH_dom"/>
</dbReference>
<name>A0ABU3EV03_9ENTE</name>
<dbReference type="Pfam" id="PF17853">
    <property type="entry name" value="GGDEF_2"/>
    <property type="match status" value="1"/>
</dbReference>
<dbReference type="InterPro" id="IPR012914">
    <property type="entry name" value="PucR_dom"/>
</dbReference>
<dbReference type="Gene3D" id="1.10.10.2840">
    <property type="entry name" value="PucR C-terminal helix-turn-helix domain"/>
    <property type="match status" value="1"/>
</dbReference>
<dbReference type="InterPro" id="IPR042070">
    <property type="entry name" value="PucR_C-HTH_sf"/>
</dbReference>
<dbReference type="RefSeq" id="WP_311821458.1">
    <property type="nucleotide sequence ID" value="NZ_JARPYF010000001.1"/>
</dbReference>
<dbReference type="InterPro" id="IPR041522">
    <property type="entry name" value="CdaR_GGDEF"/>
</dbReference>
<dbReference type="InterPro" id="IPR051448">
    <property type="entry name" value="CdaR-like_regulators"/>
</dbReference>
<comment type="similarity">
    <text evidence="1">Belongs to the CdaR family.</text>
</comment>
<protein>
    <submittedName>
        <fullName evidence="5">PucR family transcriptional regulator ligand-binding domain-containing protein</fullName>
    </submittedName>
</protein>
<dbReference type="EMBL" id="JARPYI010000001">
    <property type="protein sequence ID" value="MDT2598158.1"/>
    <property type="molecule type" value="Genomic_DNA"/>
</dbReference>
<dbReference type="PANTHER" id="PTHR33744">
    <property type="entry name" value="CARBOHYDRATE DIACID REGULATOR"/>
    <property type="match status" value="1"/>
</dbReference>
<feature type="domain" description="CdaR GGDEF-like" evidence="4">
    <location>
        <begin position="300"/>
        <end position="425"/>
    </location>
</feature>
<evidence type="ECO:0000256" key="1">
    <source>
        <dbReference type="ARBA" id="ARBA00006754"/>
    </source>
</evidence>
<gene>
    <name evidence="5" type="ORF">P7D85_00140</name>
</gene>
<accession>A0ABU3EV03</accession>
<evidence type="ECO:0000259" key="2">
    <source>
        <dbReference type="Pfam" id="PF07905"/>
    </source>
</evidence>
<dbReference type="PANTHER" id="PTHR33744:SF1">
    <property type="entry name" value="DNA-BINDING TRANSCRIPTIONAL ACTIVATOR ADER"/>
    <property type="match status" value="1"/>
</dbReference>
<reference evidence="5 6" key="1">
    <citation type="submission" date="2023-03" db="EMBL/GenBank/DDBJ databases">
        <authorList>
            <person name="Shen W."/>
            <person name="Cai J."/>
        </authorList>
    </citation>
    <scope>NUCLEOTIDE SEQUENCE [LARGE SCALE GENOMIC DNA]</scope>
    <source>
        <strain evidence="5 6">D6-4</strain>
    </source>
</reference>
<comment type="caution">
    <text evidence="5">The sequence shown here is derived from an EMBL/GenBank/DDBJ whole genome shotgun (WGS) entry which is preliminary data.</text>
</comment>
<dbReference type="Pfam" id="PF07905">
    <property type="entry name" value="PucR"/>
    <property type="match status" value="1"/>
</dbReference>
<evidence type="ECO:0000313" key="5">
    <source>
        <dbReference type="EMBL" id="MDT2598158.1"/>
    </source>
</evidence>
<evidence type="ECO:0000313" key="6">
    <source>
        <dbReference type="Proteomes" id="UP001252875"/>
    </source>
</evidence>
<sequence>MRTILDLLQIPRFSDLILLTNPDYANLQVDSIEISETPDISFYIPEKTFLLTTAMIYREDQSKIFELIDSLQEKNAAGLGIKVGRFIDEIEQQVIDYANEKQFPIVQIPISIPLGSLLHQMLNLLWDKQTEQLNYALDIQRRFSNMLVNDVSIARFISDFGRLINTPVILVDPYQRVHAASKHFSKTTKPAEYYIDQLKLEDPNFVNKKEGSTLIKDLDQKTFLVSYFSVEPNHYFPHSLVILNPEKIPYPVSNFALEQAALVLSFMLYKNQKIQESYDVLKTDFLTRMIEIQQAPNQEPRDWLDSGATYGLVKARHYRIVYVACQQKEQHYSKIRYQEEVSQLGFNWLSDKLEHHIKDVTLFKVKDTAHYVILVQHKQENPENILTAVATDLFDRLEIQLRFGIGTIYDAIDDIAKSYIEAKTAFEEMQLLSTVPLTYQYQQKGMRSLFEKMGPSDITYFCEITLKDLAYPKEASLIELRKTLKYYLDFHCEIARTAKALFVHRNTIKYRIDQCNEIIGKNIHDSGVSLDLRLALELSEEDNL</sequence>
<evidence type="ECO:0000259" key="3">
    <source>
        <dbReference type="Pfam" id="PF13556"/>
    </source>
</evidence>
<dbReference type="Pfam" id="PF13556">
    <property type="entry name" value="HTH_30"/>
    <property type="match status" value="1"/>
</dbReference>
<feature type="domain" description="Purine catabolism PurC-like" evidence="2">
    <location>
        <begin position="6"/>
        <end position="124"/>
    </location>
</feature>
<keyword evidence="6" id="KW-1185">Reference proteome</keyword>
<organism evidence="5 6">
    <name type="scientific">Enterococcus hulanensis</name>
    <dbReference type="NCBI Taxonomy" id="2559929"/>
    <lineage>
        <taxon>Bacteria</taxon>
        <taxon>Bacillati</taxon>
        <taxon>Bacillota</taxon>
        <taxon>Bacilli</taxon>
        <taxon>Lactobacillales</taxon>
        <taxon>Enterococcaceae</taxon>
        <taxon>Enterococcus</taxon>
    </lineage>
</organism>
<evidence type="ECO:0000259" key="4">
    <source>
        <dbReference type="Pfam" id="PF17853"/>
    </source>
</evidence>
<proteinExistence type="inferred from homology"/>